<evidence type="ECO:0000313" key="4">
    <source>
        <dbReference type="EMBL" id="SHK16165.1"/>
    </source>
</evidence>
<organism evidence="4 5">
    <name type="scientific">Lutimaribacter pacificus</name>
    <dbReference type="NCBI Taxonomy" id="391948"/>
    <lineage>
        <taxon>Bacteria</taxon>
        <taxon>Pseudomonadati</taxon>
        <taxon>Pseudomonadota</taxon>
        <taxon>Alphaproteobacteria</taxon>
        <taxon>Rhodobacterales</taxon>
        <taxon>Roseobacteraceae</taxon>
        <taxon>Lutimaribacter</taxon>
    </lineage>
</organism>
<reference evidence="4 5" key="1">
    <citation type="submission" date="2016-11" db="EMBL/GenBank/DDBJ databases">
        <authorList>
            <person name="Varghese N."/>
            <person name="Submissions S."/>
        </authorList>
    </citation>
    <scope>NUCLEOTIDE SEQUENCE [LARGE SCALE GENOMIC DNA]</scope>
    <source>
        <strain evidence="4 5">DSM 29620</strain>
    </source>
</reference>
<dbReference type="PANTHER" id="PTHR43656:SF2">
    <property type="entry name" value="BINDING OXIDOREDUCTASE, PUTATIVE (AFU_ORTHOLOGUE AFUA_2G08260)-RELATED"/>
    <property type="match status" value="1"/>
</dbReference>
<sequence>MFDTSTPSQLFQPLTLPNGQVIPNRIAKAAMEENMADAAHLPGAALRGLYRQWGDGGSGLLITGNVMVAADAVTGPGGVILDGHQPLEPFRHWAEAGKAQGARMWMQINHPGRQVFAATSPDAIAPSAVPVEIEGYSKLFAQPRAMTEADIRRVIGQFTETSALAEQAGFDGIEIHAAHGYLLSQFLSPLTNRRDDDWGGSLEKRARILIEIVRAVRARVRPGFGVGVKLNSADFQKGGFDAADAVAVVRMLNAEAVDLVEISGGSYESPAMHGRPQEENKRASTRAREAYFLDFARDIVAVAEMPVMVTGGIRRRATAGDALAPEDGRAGVAMVGIAQALAYAPDLANRWQKGEHAVTVPAVHWKRRALAGLATMAMTKLQLRRMGAGKHPDPSAWAPGVLLRDQLRTRRRNRQYRAWLRNARQTTKGATT</sequence>
<evidence type="ECO:0000256" key="1">
    <source>
        <dbReference type="ARBA" id="ARBA00022630"/>
    </source>
</evidence>
<evidence type="ECO:0000313" key="5">
    <source>
        <dbReference type="Proteomes" id="UP000324252"/>
    </source>
</evidence>
<dbReference type="RefSeq" id="WP_149788677.1">
    <property type="nucleotide sequence ID" value="NZ_FNIO01000005.1"/>
</dbReference>
<dbReference type="InterPro" id="IPR013785">
    <property type="entry name" value="Aldolase_TIM"/>
</dbReference>
<dbReference type="AlphaFoldDB" id="A0A1H0IYF1"/>
<dbReference type="Proteomes" id="UP000324252">
    <property type="component" value="Unassembled WGS sequence"/>
</dbReference>
<evidence type="ECO:0000256" key="2">
    <source>
        <dbReference type="ARBA" id="ARBA00023002"/>
    </source>
</evidence>
<evidence type="ECO:0000259" key="3">
    <source>
        <dbReference type="Pfam" id="PF00724"/>
    </source>
</evidence>
<dbReference type="Gene3D" id="3.20.20.70">
    <property type="entry name" value="Aldolase class I"/>
    <property type="match status" value="1"/>
</dbReference>
<dbReference type="GO" id="GO:0016491">
    <property type="term" value="F:oxidoreductase activity"/>
    <property type="evidence" value="ECO:0007669"/>
    <property type="project" value="UniProtKB-KW"/>
</dbReference>
<dbReference type="CDD" id="cd04733">
    <property type="entry name" value="OYE_like_2_FMN"/>
    <property type="match status" value="1"/>
</dbReference>
<dbReference type="OrthoDB" id="9784632at2"/>
<dbReference type="PANTHER" id="PTHR43656">
    <property type="entry name" value="BINDING OXIDOREDUCTASE, PUTATIVE (AFU_ORTHOLOGUE AFUA_2G08260)-RELATED"/>
    <property type="match status" value="1"/>
</dbReference>
<keyword evidence="5" id="KW-1185">Reference proteome</keyword>
<proteinExistence type="predicted"/>
<dbReference type="InterPro" id="IPR051799">
    <property type="entry name" value="NADH_flavin_oxidoreductase"/>
</dbReference>
<dbReference type="InterPro" id="IPR001155">
    <property type="entry name" value="OxRdtase_FMN_N"/>
</dbReference>
<name>A0A1H0IYF1_9RHOB</name>
<gene>
    <name evidence="4" type="ORF">SAMN05444142_103474</name>
</gene>
<keyword evidence="1" id="KW-0285">Flavoprotein</keyword>
<accession>A0A1H0IYF1</accession>
<dbReference type="EMBL" id="FQZZ01000003">
    <property type="protein sequence ID" value="SHK16165.1"/>
    <property type="molecule type" value="Genomic_DNA"/>
</dbReference>
<dbReference type="GO" id="GO:0010181">
    <property type="term" value="F:FMN binding"/>
    <property type="evidence" value="ECO:0007669"/>
    <property type="project" value="InterPro"/>
</dbReference>
<dbReference type="Pfam" id="PF00724">
    <property type="entry name" value="Oxidored_FMN"/>
    <property type="match status" value="1"/>
</dbReference>
<protein>
    <submittedName>
        <fullName evidence="4">2,4-dienoyl-CoA reductase</fullName>
    </submittedName>
</protein>
<keyword evidence="2" id="KW-0560">Oxidoreductase</keyword>
<dbReference type="SUPFAM" id="SSF51395">
    <property type="entry name" value="FMN-linked oxidoreductases"/>
    <property type="match status" value="1"/>
</dbReference>
<feature type="domain" description="NADH:flavin oxidoreductase/NADH oxidase N-terminal" evidence="3">
    <location>
        <begin position="9"/>
        <end position="354"/>
    </location>
</feature>